<protein>
    <recommendedName>
        <fullName evidence="1">Peptidyl-prolyl cis-trans isomerase</fullName>
        <shortName evidence="1">PPIase</shortName>
        <ecNumber evidence="1">5.2.1.8</ecNumber>
    </recommendedName>
</protein>
<dbReference type="EMBL" id="JAFCMP010000185">
    <property type="protein sequence ID" value="KAG5183850.1"/>
    <property type="molecule type" value="Genomic_DNA"/>
</dbReference>
<comment type="caution">
    <text evidence="3">The sequence shown here is derived from an EMBL/GenBank/DDBJ whole genome shotgun (WGS) entry which is preliminary data.</text>
</comment>
<name>A0A836CET4_9STRA</name>
<comment type="catalytic activity">
    <reaction evidence="1">
        <text>[protein]-peptidylproline (omega=180) = [protein]-peptidylproline (omega=0)</text>
        <dbReference type="Rhea" id="RHEA:16237"/>
        <dbReference type="Rhea" id="RHEA-COMP:10747"/>
        <dbReference type="Rhea" id="RHEA-COMP:10748"/>
        <dbReference type="ChEBI" id="CHEBI:83833"/>
        <dbReference type="ChEBI" id="CHEBI:83834"/>
        <dbReference type="EC" id="5.2.1.8"/>
    </reaction>
</comment>
<comment type="function">
    <text evidence="1">PPIases accelerate the folding of proteins. It catalyzes the cis-trans isomerization of proline imidic peptide bonds in oligopeptides.</text>
</comment>
<dbReference type="Gene3D" id="2.40.100.10">
    <property type="entry name" value="Cyclophilin-like"/>
    <property type="match status" value="1"/>
</dbReference>
<comment type="similarity">
    <text evidence="1">Belongs to the cyclophilin-type PPIase family.</text>
</comment>
<evidence type="ECO:0000313" key="4">
    <source>
        <dbReference type="Proteomes" id="UP000664859"/>
    </source>
</evidence>
<dbReference type="EC" id="5.2.1.8" evidence="1"/>
<dbReference type="InterPro" id="IPR002130">
    <property type="entry name" value="Cyclophilin-type_PPIase_dom"/>
</dbReference>
<dbReference type="PRINTS" id="PR00153">
    <property type="entry name" value="CSAPPISMRASE"/>
</dbReference>
<dbReference type="GO" id="GO:0005737">
    <property type="term" value="C:cytoplasm"/>
    <property type="evidence" value="ECO:0007669"/>
    <property type="project" value="TreeGrafter"/>
</dbReference>
<organism evidence="3 4">
    <name type="scientific">Tribonema minus</name>
    <dbReference type="NCBI Taxonomy" id="303371"/>
    <lineage>
        <taxon>Eukaryota</taxon>
        <taxon>Sar</taxon>
        <taxon>Stramenopiles</taxon>
        <taxon>Ochrophyta</taxon>
        <taxon>PX clade</taxon>
        <taxon>Xanthophyceae</taxon>
        <taxon>Tribonematales</taxon>
        <taxon>Tribonemataceae</taxon>
        <taxon>Tribonema</taxon>
    </lineage>
</organism>
<evidence type="ECO:0000256" key="1">
    <source>
        <dbReference type="RuleBase" id="RU363019"/>
    </source>
</evidence>
<keyword evidence="1" id="KW-0413">Isomerase</keyword>
<dbReference type="InterPro" id="IPR029000">
    <property type="entry name" value="Cyclophilin-like_dom_sf"/>
</dbReference>
<dbReference type="GO" id="GO:0006457">
    <property type="term" value="P:protein folding"/>
    <property type="evidence" value="ECO:0007669"/>
    <property type="project" value="TreeGrafter"/>
</dbReference>
<keyword evidence="1" id="KW-0697">Rotamase</keyword>
<feature type="domain" description="PPIase cyclophilin-type" evidence="2">
    <location>
        <begin position="11"/>
        <end position="173"/>
    </location>
</feature>
<evidence type="ECO:0000259" key="2">
    <source>
        <dbReference type="PROSITE" id="PS50072"/>
    </source>
</evidence>
<dbReference type="Pfam" id="PF00160">
    <property type="entry name" value="Pro_isomerase"/>
    <property type="match status" value="1"/>
</dbReference>
<proteinExistence type="inferred from homology"/>
<dbReference type="GO" id="GO:0016018">
    <property type="term" value="F:cyclosporin A binding"/>
    <property type="evidence" value="ECO:0007669"/>
    <property type="project" value="TreeGrafter"/>
</dbReference>
<reference evidence="3" key="1">
    <citation type="submission" date="2021-02" db="EMBL/GenBank/DDBJ databases">
        <title>First Annotated Genome of the Yellow-green Alga Tribonema minus.</title>
        <authorList>
            <person name="Mahan K.M."/>
        </authorList>
    </citation>
    <scope>NUCLEOTIDE SEQUENCE</scope>
    <source>
        <strain evidence="3">UTEX B ZZ1240</strain>
    </source>
</reference>
<dbReference type="OrthoDB" id="193499at2759"/>
<keyword evidence="4" id="KW-1185">Reference proteome</keyword>
<dbReference type="PANTHER" id="PTHR11071:SF561">
    <property type="entry name" value="PEPTIDYL-PROLYL CIS-TRANS ISOMERASE D-RELATED"/>
    <property type="match status" value="1"/>
</dbReference>
<dbReference type="PANTHER" id="PTHR11071">
    <property type="entry name" value="PEPTIDYL-PROLYL CIS-TRANS ISOMERASE"/>
    <property type="match status" value="1"/>
</dbReference>
<dbReference type="PROSITE" id="PS50072">
    <property type="entry name" value="CSA_PPIASE_2"/>
    <property type="match status" value="1"/>
</dbReference>
<dbReference type="GO" id="GO:0003755">
    <property type="term" value="F:peptidyl-prolyl cis-trans isomerase activity"/>
    <property type="evidence" value="ECO:0007669"/>
    <property type="project" value="UniProtKB-UniRule"/>
</dbReference>
<dbReference type="AlphaFoldDB" id="A0A836CET4"/>
<gene>
    <name evidence="3" type="ORF">JKP88DRAFT_195098</name>
</gene>
<accession>A0A836CET4</accession>
<evidence type="ECO:0000313" key="3">
    <source>
        <dbReference type="EMBL" id="KAG5183850.1"/>
    </source>
</evidence>
<dbReference type="SUPFAM" id="SSF50891">
    <property type="entry name" value="Cyclophilin-like"/>
    <property type="match status" value="1"/>
</dbReference>
<dbReference type="Proteomes" id="UP000664859">
    <property type="component" value="Unassembled WGS sequence"/>
</dbReference>
<sequence length="213" mass="23094">MEPLTEANGYSSASAPTGKLVLELFGTEAPKTVEAFLSYITPEPADSGPSYASSLFTRLVPGRQLDGGRISGLNQISLAGSSQLQYFGRIFPATPSFESNALRHDCRGLLTKSKLEAGPEFTITLGPCPELDASNVVFGRVVEGEETLRALEQVPLYSSGSTQEEGSVADNWYRAQRSASLFVGRNVLRDERAVDRTGTFLRRVDVVRCGRLK</sequence>